<organism evidence="2 3">
    <name type="scientific">Frankliniella occidentalis</name>
    <name type="common">Western flower thrips</name>
    <name type="synonym">Euthrips occidentalis</name>
    <dbReference type="NCBI Taxonomy" id="133901"/>
    <lineage>
        <taxon>Eukaryota</taxon>
        <taxon>Metazoa</taxon>
        <taxon>Ecdysozoa</taxon>
        <taxon>Arthropoda</taxon>
        <taxon>Hexapoda</taxon>
        <taxon>Insecta</taxon>
        <taxon>Pterygota</taxon>
        <taxon>Neoptera</taxon>
        <taxon>Paraneoptera</taxon>
        <taxon>Thysanoptera</taxon>
        <taxon>Terebrantia</taxon>
        <taxon>Thripoidea</taxon>
        <taxon>Thripidae</taxon>
        <taxon>Frankliniella</taxon>
    </lineage>
</organism>
<dbReference type="CTD" id="37261"/>
<keyword evidence="2" id="KW-1185">Reference proteome</keyword>
<dbReference type="Pfam" id="PF23326">
    <property type="entry name" value="UBL_UBAC1"/>
    <property type="match status" value="1"/>
</dbReference>
<reference evidence="3" key="1">
    <citation type="submission" date="2025-08" db="UniProtKB">
        <authorList>
            <consortium name="RefSeq"/>
        </authorList>
    </citation>
    <scope>IDENTIFICATION</scope>
    <source>
        <tissue evidence="3">Whole organism</tissue>
    </source>
</reference>
<dbReference type="InterPro" id="IPR057650">
    <property type="entry name" value="UBL_UBAC1"/>
</dbReference>
<dbReference type="Pfam" id="PF00627">
    <property type="entry name" value="UBA"/>
    <property type="match status" value="1"/>
</dbReference>
<dbReference type="SUPFAM" id="SSF46934">
    <property type="entry name" value="UBA-like"/>
    <property type="match status" value="2"/>
</dbReference>
<dbReference type="Gene3D" id="1.10.8.10">
    <property type="entry name" value="DNA helicase RuvA subunit, C-terminal domain"/>
    <property type="match status" value="2"/>
</dbReference>
<dbReference type="InterPro" id="IPR009060">
    <property type="entry name" value="UBA-like_sf"/>
</dbReference>
<evidence type="ECO:0000259" key="1">
    <source>
        <dbReference type="PROSITE" id="PS50030"/>
    </source>
</evidence>
<sequence>MSSSESDHLKIVVINSGAVWRAKISTSAKISKLTALAVSHFHGSGLQSSSKLSRFRMVLVRTRAVLSWDMTVSEEELKDNDEILLVECRIPPKRSAPDLRGPTSFEINEATKHLAMQNSERSGQKSSEAEDDLDYAERFSKDSPRIFISLIETGAQLLNFTPNGMEVLQQVKKEWNSKKDIPIHSPYVKQLTDMGFSERLVVKALTDKKMNVNEAMEWLLEQSSNSKEADQAEEPSSSQAKPMTVLEEFQNLMQAALSRRQENIKLDLKLVERLKQMGFKATDIERALRETDNNIKEAVALLKDSPNASAATQSKHLDPHGSMFKAMMASEIIQLNLEKPKFLLALLSILEDPQSLTLWLKDREICCILNYLILLHNTEVSGGRKLT</sequence>
<dbReference type="Pfam" id="PF22562">
    <property type="entry name" value="UBA_7"/>
    <property type="match status" value="1"/>
</dbReference>
<gene>
    <name evidence="3" type="primary">LOC127749546</name>
</gene>
<dbReference type="GeneID" id="127749546"/>
<dbReference type="PROSITE" id="PS50030">
    <property type="entry name" value="UBA"/>
    <property type="match status" value="2"/>
</dbReference>
<dbReference type="KEGG" id="foc:127749546"/>
<name>A0A9C6TXB1_FRAOC</name>
<dbReference type="AlphaFoldDB" id="A0A9C6TXB1"/>
<feature type="domain" description="UBA" evidence="1">
    <location>
        <begin position="265"/>
        <end position="305"/>
    </location>
</feature>
<dbReference type="PANTHER" id="PTHR46738:SF1">
    <property type="entry name" value="UBIQUITIN-ASSOCIATED DOMAIN-CONTAINING PROTEIN 1"/>
    <property type="match status" value="1"/>
</dbReference>
<dbReference type="InterPro" id="IPR052476">
    <property type="entry name" value="UBAC1"/>
</dbReference>
<dbReference type="PANTHER" id="PTHR46738">
    <property type="entry name" value="UBIQUITIN-ASSOCIATED DOMAIN-CONTAINING PROTEIN 1"/>
    <property type="match status" value="1"/>
</dbReference>
<dbReference type="OrthoDB" id="336240at2759"/>
<accession>A0A9C6TXB1</accession>
<feature type="domain" description="UBA" evidence="1">
    <location>
        <begin position="182"/>
        <end position="222"/>
    </location>
</feature>
<evidence type="ECO:0000313" key="3">
    <source>
        <dbReference type="RefSeq" id="XP_052124091.1"/>
    </source>
</evidence>
<protein>
    <submittedName>
        <fullName evidence="3">Ubiquitin-associated domain-containing protein 1 isoform X1</fullName>
    </submittedName>
</protein>
<dbReference type="Proteomes" id="UP000504606">
    <property type="component" value="Unplaced"/>
</dbReference>
<proteinExistence type="predicted"/>
<dbReference type="RefSeq" id="XP_052124091.1">
    <property type="nucleotide sequence ID" value="XM_052268131.1"/>
</dbReference>
<dbReference type="SMART" id="SM00165">
    <property type="entry name" value="UBA"/>
    <property type="match status" value="2"/>
</dbReference>
<dbReference type="InterPro" id="IPR015940">
    <property type="entry name" value="UBA"/>
</dbReference>
<dbReference type="GO" id="GO:0000151">
    <property type="term" value="C:ubiquitin ligase complex"/>
    <property type="evidence" value="ECO:0007669"/>
    <property type="project" value="TreeGrafter"/>
</dbReference>
<evidence type="ECO:0000313" key="2">
    <source>
        <dbReference type="Proteomes" id="UP000504606"/>
    </source>
</evidence>